<evidence type="ECO:0000313" key="7">
    <source>
        <dbReference type="EMBL" id="AGA59395.1"/>
    </source>
</evidence>
<dbReference type="Proteomes" id="UP000010795">
    <property type="component" value="Chromosome"/>
</dbReference>
<accession>L0EJL2</accession>
<dbReference type="InterPro" id="IPR018060">
    <property type="entry name" value="HTH_AraC"/>
</dbReference>
<gene>
    <name evidence="7" type="ordered locus">Theco_3346</name>
</gene>
<keyword evidence="8" id="KW-1185">Reference proteome</keyword>
<dbReference type="SUPFAM" id="SSF52172">
    <property type="entry name" value="CheY-like"/>
    <property type="match status" value="1"/>
</dbReference>
<dbReference type="PROSITE" id="PS01124">
    <property type="entry name" value="HTH_ARAC_FAMILY_2"/>
    <property type="match status" value="1"/>
</dbReference>
<dbReference type="PANTHER" id="PTHR43280:SF28">
    <property type="entry name" value="HTH-TYPE TRANSCRIPTIONAL ACTIVATOR RHAS"/>
    <property type="match status" value="1"/>
</dbReference>
<dbReference type="SMART" id="SM00342">
    <property type="entry name" value="HTH_ARAC"/>
    <property type="match status" value="1"/>
</dbReference>
<evidence type="ECO:0000256" key="1">
    <source>
        <dbReference type="ARBA" id="ARBA00023015"/>
    </source>
</evidence>
<dbReference type="PANTHER" id="PTHR43280">
    <property type="entry name" value="ARAC-FAMILY TRANSCRIPTIONAL REGULATOR"/>
    <property type="match status" value="1"/>
</dbReference>
<proteinExistence type="predicted"/>
<feature type="domain" description="Response regulatory" evidence="6">
    <location>
        <begin position="12"/>
        <end position="129"/>
    </location>
</feature>
<dbReference type="SUPFAM" id="SSF46689">
    <property type="entry name" value="Homeodomain-like"/>
    <property type="match status" value="2"/>
</dbReference>
<feature type="modified residue" description="4-aspartylphosphate" evidence="4">
    <location>
        <position position="64"/>
    </location>
</feature>
<protein>
    <submittedName>
        <fullName evidence="7">Response regulator containing CheY-like receiver domain and AraC-type DNA-binding domain</fullName>
    </submittedName>
</protein>
<dbReference type="GO" id="GO:0043565">
    <property type="term" value="F:sequence-specific DNA binding"/>
    <property type="evidence" value="ECO:0007669"/>
    <property type="project" value="InterPro"/>
</dbReference>
<evidence type="ECO:0000259" key="6">
    <source>
        <dbReference type="PROSITE" id="PS50110"/>
    </source>
</evidence>
<keyword evidence="4" id="KW-0597">Phosphoprotein</keyword>
<dbReference type="SMART" id="SM00448">
    <property type="entry name" value="REC"/>
    <property type="match status" value="1"/>
</dbReference>
<dbReference type="Gene3D" id="3.40.50.2300">
    <property type="match status" value="1"/>
</dbReference>
<dbReference type="CDD" id="cd17536">
    <property type="entry name" value="REC_YesN-like"/>
    <property type="match status" value="1"/>
</dbReference>
<dbReference type="AlphaFoldDB" id="L0EJL2"/>
<keyword evidence="1" id="KW-0805">Transcription regulation</keyword>
<dbReference type="KEGG" id="tco:Theco_3346"/>
<dbReference type="STRING" id="717605.Theco_3346"/>
<evidence type="ECO:0000313" key="8">
    <source>
        <dbReference type="Proteomes" id="UP000010795"/>
    </source>
</evidence>
<dbReference type="Pfam" id="PF12833">
    <property type="entry name" value="HTH_18"/>
    <property type="match status" value="1"/>
</dbReference>
<name>L0EJL2_THECK</name>
<dbReference type="OrthoDB" id="9794370at2"/>
<dbReference type="RefSeq" id="WP_015256124.1">
    <property type="nucleotide sequence ID" value="NC_019897.1"/>
</dbReference>
<evidence type="ECO:0000256" key="2">
    <source>
        <dbReference type="ARBA" id="ARBA00023125"/>
    </source>
</evidence>
<dbReference type="eggNOG" id="COG2207">
    <property type="taxonomic scope" value="Bacteria"/>
</dbReference>
<keyword evidence="2 7" id="KW-0238">DNA-binding</keyword>
<feature type="domain" description="HTH araC/xylS-type" evidence="5">
    <location>
        <begin position="414"/>
        <end position="512"/>
    </location>
</feature>
<evidence type="ECO:0000259" key="5">
    <source>
        <dbReference type="PROSITE" id="PS01124"/>
    </source>
</evidence>
<dbReference type="Gene3D" id="1.10.10.60">
    <property type="entry name" value="Homeodomain-like"/>
    <property type="match status" value="2"/>
</dbReference>
<evidence type="ECO:0000256" key="4">
    <source>
        <dbReference type="PROSITE-ProRule" id="PRU00169"/>
    </source>
</evidence>
<dbReference type="InterPro" id="IPR001789">
    <property type="entry name" value="Sig_transdc_resp-reg_receiver"/>
</dbReference>
<organism evidence="7 8">
    <name type="scientific">Thermobacillus composti (strain DSM 18247 / JCM 13945 / KWC4)</name>
    <dbReference type="NCBI Taxonomy" id="717605"/>
    <lineage>
        <taxon>Bacteria</taxon>
        <taxon>Bacillati</taxon>
        <taxon>Bacillota</taxon>
        <taxon>Bacilli</taxon>
        <taxon>Bacillales</taxon>
        <taxon>Paenibacillaceae</taxon>
        <taxon>Thermobacillus</taxon>
    </lineage>
</organism>
<dbReference type="InterPro" id="IPR011006">
    <property type="entry name" value="CheY-like_superfamily"/>
</dbReference>
<dbReference type="eggNOG" id="COG4753">
    <property type="taxonomic scope" value="Bacteria"/>
</dbReference>
<keyword evidence="3" id="KW-0804">Transcription</keyword>
<evidence type="ECO:0000256" key="3">
    <source>
        <dbReference type="ARBA" id="ARBA00023163"/>
    </source>
</evidence>
<dbReference type="PROSITE" id="PS50110">
    <property type="entry name" value="RESPONSE_REGULATORY"/>
    <property type="match status" value="1"/>
</dbReference>
<sequence>MDAGVMRMRPMRVLIVDDERITLDHVQTLIPWESHGYEIAGTATNGKRALAMCLELRPHIAIVDIRMPIMDGLELIRAAAERNAGIRFIVMSAYADFEYARQALTLGCVSGYLVKYELDEARLLEELAKARAAWEADEARRAAERSERLREAVLGRRFPDAPGSVYGVVLLQADRPFASVPHVPEPSGPGGGLALPEAEIPQAVSGWERIGAFTAGTGRLAVLFSGPRGLSRESLRTAAAAVRTRAAGRLGSGVSCFHAASSGGGAALRDALGKAIEAARHAVFCGCQAVVDADAVPVPYPARRAGSCAGGVRLDELAHGLNSRHPELIESAVISLFERLKTPEWDLPGLYETVHILTRLYNERRTAAGLPEEDPLAAHAVGPAFRIEDIARAFAAAFAQTAGSGENRLSGKLRKAIGHIRAHYAEDLRIEDTARAVGISASYLHHLFKRELGRTYLDVLTEIRIEQAKRILREEDAKMADISGRVGYRSPQHFSRMFKRVTGLLPHQFREECLP</sequence>
<dbReference type="Pfam" id="PF00072">
    <property type="entry name" value="Response_reg"/>
    <property type="match status" value="1"/>
</dbReference>
<dbReference type="GO" id="GO:0000160">
    <property type="term" value="P:phosphorelay signal transduction system"/>
    <property type="evidence" value="ECO:0007669"/>
    <property type="project" value="InterPro"/>
</dbReference>
<dbReference type="GO" id="GO:0003700">
    <property type="term" value="F:DNA-binding transcription factor activity"/>
    <property type="evidence" value="ECO:0007669"/>
    <property type="project" value="InterPro"/>
</dbReference>
<reference evidence="8" key="1">
    <citation type="submission" date="2012-01" db="EMBL/GenBank/DDBJ databases">
        <title>Complete sequence of chromosome of Thermobacillus composti KWC4.</title>
        <authorList>
            <person name="Lucas S."/>
            <person name="Han J."/>
            <person name="Lapidus A."/>
            <person name="Cheng J.-F."/>
            <person name="Goodwin L."/>
            <person name="Pitluck S."/>
            <person name="Peters L."/>
            <person name="Ovchinnikova G."/>
            <person name="Teshima H."/>
            <person name="Detter J.C."/>
            <person name="Han C."/>
            <person name="Tapia R."/>
            <person name="Land M."/>
            <person name="Hauser L."/>
            <person name="Kyrpides N."/>
            <person name="Ivanova N."/>
            <person name="Pagani I."/>
            <person name="Anderson I."/>
            <person name="Woyke T."/>
        </authorList>
    </citation>
    <scope>NUCLEOTIDE SEQUENCE [LARGE SCALE GENOMIC DNA]</scope>
    <source>
        <strain evidence="8">DSM 18247 / JCM 13945 / KWC4</strain>
    </source>
</reference>
<dbReference type="EMBL" id="CP003255">
    <property type="protein sequence ID" value="AGA59395.1"/>
    <property type="molecule type" value="Genomic_DNA"/>
</dbReference>
<dbReference type="InterPro" id="IPR009057">
    <property type="entry name" value="Homeodomain-like_sf"/>
</dbReference>
<dbReference type="HOGENOM" id="CLU_000445_5_0_9"/>